<organism evidence="4">
    <name type="scientific">Fonticula alba</name>
    <name type="common">Slime mold</name>
    <dbReference type="NCBI Taxonomy" id="691883"/>
    <lineage>
        <taxon>Eukaryota</taxon>
        <taxon>Rotosphaerida</taxon>
        <taxon>Fonticulaceae</taxon>
        <taxon>Fonticula</taxon>
    </lineage>
</organism>
<name>A0A058ZD52_FONAL</name>
<keyword evidence="5" id="KW-1185">Reference proteome</keyword>
<feature type="compositionally biased region" description="Low complexity" evidence="2">
    <location>
        <begin position="1767"/>
        <end position="1788"/>
    </location>
</feature>
<feature type="region of interest" description="Disordered" evidence="2">
    <location>
        <begin position="1915"/>
        <end position="1949"/>
    </location>
</feature>
<dbReference type="InterPro" id="IPR000331">
    <property type="entry name" value="Rap/Ran_GAP_dom"/>
</dbReference>
<feature type="compositionally biased region" description="Pro residues" evidence="2">
    <location>
        <begin position="1311"/>
        <end position="1321"/>
    </location>
</feature>
<feature type="compositionally biased region" description="Acidic residues" evidence="2">
    <location>
        <begin position="2391"/>
        <end position="2407"/>
    </location>
</feature>
<feature type="compositionally biased region" description="Low complexity" evidence="2">
    <location>
        <begin position="1919"/>
        <end position="1945"/>
    </location>
</feature>
<protein>
    <recommendedName>
        <fullName evidence="3">Rap-GAP domain-containing protein</fullName>
    </recommendedName>
</protein>
<feature type="compositionally biased region" description="Pro residues" evidence="2">
    <location>
        <begin position="2423"/>
        <end position="2433"/>
    </location>
</feature>
<feature type="domain" description="Rap-GAP" evidence="3">
    <location>
        <begin position="2230"/>
        <end position="2585"/>
    </location>
</feature>
<feature type="region of interest" description="Disordered" evidence="2">
    <location>
        <begin position="1"/>
        <end position="88"/>
    </location>
</feature>
<dbReference type="PANTHER" id="PTHR10063:SF0">
    <property type="entry name" value="TUBERIN"/>
    <property type="match status" value="1"/>
</dbReference>
<feature type="region of interest" description="Disordered" evidence="2">
    <location>
        <begin position="1759"/>
        <end position="1788"/>
    </location>
</feature>
<dbReference type="GO" id="GO:0005096">
    <property type="term" value="F:GTPase activator activity"/>
    <property type="evidence" value="ECO:0007669"/>
    <property type="project" value="UniProtKB-KW"/>
</dbReference>
<evidence type="ECO:0000313" key="4">
    <source>
        <dbReference type="EMBL" id="KCV72314.1"/>
    </source>
</evidence>
<feature type="compositionally biased region" description="Low complexity" evidence="2">
    <location>
        <begin position="2593"/>
        <end position="2609"/>
    </location>
</feature>
<dbReference type="EMBL" id="KB932202">
    <property type="protein sequence ID" value="KCV72314.1"/>
    <property type="molecule type" value="Genomic_DNA"/>
</dbReference>
<evidence type="ECO:0000256" key="1">
    <source>
        <dbReference type="ARBA" id="ARBA00022468"/>
    </source>
</evidence>
<feature type="region of interest" description="Disordered" evidence="2">
    <location>
        <begin position="1340"/>
        <end position="1376"/>
    </location>
</feature>
<dbReference type="Proteomes" id="UP000030693">
    <property type="component" value="Unassembled WGS sequence"/>
</dbReference>
<dbReference type="STRING" id="691883.A0A058ZD52"/>
<dbReference type="SUPFAM" id="SSF111347">
    <property type="entry name" value="Rap/Ran-GAP"/>
    <property type="match status" value="2"/>
</dbReference>
<dbReference type="InterPro" id="IPR035974">
    <property type="entry name" value="Rap/Ran-GAP_sf"/>
</dbReference>
<sequence>MSASVPIPQVTESPAAVSSPDSSPSSSTSASPDDTSAPPPRVVAGFALPNVLSSKPATGRGSAFSPLGKAPAPALGPAPPPTQMHLCQDTEPPLLALPMPILDTPATLASMAPPVPGLSDPLAQSTLLAAQQAEVFTQRILTIRFCNSLLRSNRARVFQFHVDPYAPDQAAEADGRAVAFWHAAVQCLLVPFETGAGATTSAARFDVGLATLRDLASRHVDARDYPSCPPAPGADPLAPVDAPLAGTLSPPSDFLHPPGEVLGTMRPGLGSPLAVGAGMPGDQTHPPAAPLSSLYVSSASSFCAWDFALALVNPGYTLPEVFVRTFSASAGPPANGASAMMAASATLPPAGLPSTWLTVSPIPKKIAGAMGPRLRHSLLWRALTTTLRPSSLIHHKLPAEIPPRVALIRMLTTDGRKLGASGPTVGLVLAQWLDTCLASYMACLRPCCSSGNLSSPSSPHLSLGVPQPPDALLVLAFLLAAVVPVAKFGLSAAGPHAASRLVAAVSECLGVLATDLFLDFHHSQSTNSAAGADLAGATHTHQSSLRLQAARLCLDFLDSTVRFSALPAHSFGQVVASLCTATGSPLLSSAAWRTLCLLTTRSHLSFITLRSICDGVLGLDLPGMLKSSQPPDQLALESNLHLSCLWARREAQRLVTLRGAAGAVTAAGTYARADDGAAGAGGVGNVSGGPGGAGGPGGGLLDLGGSLDLGGVPVSGPAADAAGFLHTATNAAVVNMVISSLGALAQRPRFALPASFLKNECSGGCLAEVSISCLLSRLELAVDIESMHALSLALATFGHEITYSVWDQQLVPALDVLSGRCVRMSFSLKRNVSLEALLRPAARALPPSGDFRLVTILPIGCLYPAPCVCRRCLDLAGEGSHPGDTQRLALGAYPLVSSHAGCLPSVSGSLLLSPVTFAHQGGPPGVGGAGASDNPVGVLGRLVADIQAVVGLRPGQEYSGLLERALPGEVPGEDHPGSLLVAAMMALVGCLPLVAGEKQAGDRSTESPQGNPVRPPTAARAALARFWQTATSGPHPASVFRNVLHCAFSHCEEILPHGWHLPADAPYEILPRGGALASGQGSGPASGRTHYFPGDSHLLLELLEFIRRRWESAARLEGLHSGFRLDERLTLRLLRSRIRSAHPADSLLTEDPSVGLATRPAGAGLPAAPASSEQADQKWLQAVESLAQDFFERDNRPAVRSILLEALVFLDRMTRYVHPAALSAGDAFLFRVLLTSLSECQTQHVATIGSGPAASTAPHSLPLAIKALKLCGRFARRLLVDIRPWWTASAASRPTPRGPTEGDAPPIASGPAPPPSSPAASPPKEAAGKFLKLRATVGSPGSVFSGSPPTSGASTPTELSASSSEGLLSAASGGFESDEDAVDAGLLADGPGRDSSPADPALVGLCRLLDFICLAALSRVPVFSQLAVFLLTSLLHTAVLGVPQKVLALPPAGQHENAAQMHQTVLEAVQGSAEYSGASAIATSAVLRRILRIGVDGRLPIKHLVHLWDAVGSVRARTCGRVYFAGPTHLWYDPTVFDYSTAFFDFPQQQAAEPAGPGPRAWPLCSSRVFSFVPQVYVDRVQGLLLLEGGASPTAVAGGGPDLRRHWLPPLFPFAAYIRAIIGLQATGRQGGLSADTLDAGTIARGGSLASLTRADLRDPRRMAQILRQGYTPLTGSARVAVLHSAILPALRRQLLCRALWTDRTVLTSQAPLWAGIGRALAPAAEVRLRRFLLQHEVPFGELVTFLCALAVESPERSLPAGSPAWTPGGPAPSATSGPSAGAGPVAAAGSTSAASRIDITALCLDILGAGLTLHRSRLSRTDRQLALQLVAQHGLRHSNLAVAAASVHSLSLATAHEPRGSLTAAATRREALEASAKAGSRGGLRAAVAEALTSAAEAAWPAPDSLADTLHAGRTQLAPGGPEGATTGPSGPASAGAGGPSDSADQADEADVRVAVGVILRILTASAAVSTTPASGDVPAPGPGATAAGARGSVDQALLMSYYAQQQAFRALVAWFSGGLRTRAARRRVASDIVAGLLRSLPSDGSTPSAQLRWDFVHAALDLVVRLSDSATDQPPPGSMRAADALVGSHEDLDRGWSSGRTSLWHYGTSIISVTAIGPAPCSGTCDCRAVLHAGAGSASPRQGCGANGQLVEFIIRQPSATLRYICKALGPMDTGLPEIVLPTSGSSSHTDWNLPPSFHLLHFLSPYPAIGRSPPTLLSSGTAARRAIGILDLVPSIELHKIGVVYIGRGQEKEDEILANPAGSAAYLRFLLSLGRLIRLKGARLATGGLDTHGDFDGRWALAWGAPTSGGSSIAAGAQCIFHVATLMPSDPNDPYSWVNKKRHIGNDHVVVVFDESASRLPCPGAGLCPYLAAGRGPVDAGPGCPGGCDDEDLGDWTSDDEEDAGQAQPARGPEQRDKPGPGPAGPAPRRPPARVRSFPPRTRPFDLDTLPGQFGHVAIVIRPVGDLEASLAPAAEPPAGLGGAPDDALDLRSQLSSSAACSSDRWFRVSVLRKPGIPAFGAFTAPRMVSEKALPAVVRSTAMQASLISQLFWAASSASGKSEEESQKLGHLAERVRLIRRIGERFAAPAPAPAGATSAPLGAGSPVPSRSVSADHPPGTGLPGSGADDAGTASTKPTRRGLGQVAHFTAYTD</sequence>
<dbReference type="GO" id="GO:0051056">
    <property type="term" value="P:regulation of small GTPase mediated signal transduction"/>
    <property type="evidence" value="ECO:0007669"/>
    <property type="project" value="InterPro"/>
</dbReference>
<dbReference type="InterPro" id="IPR024584">
    <property type="entry name" value="Tuberin_N"/>
</dbReference>
<dbReference type="OrthoDB" id="19311at2759"/>
<dbReference type="Pfam" id="PF02145">
    <property type="entry name" value="Rap_GAP"/>
    <property type="match status" value="2"/>
</dbReference>
<feature type="region of interest" description="Disordered" evidence="2">
    <location>
        <begin position="1290"/>
        <end position="1324"/>
    </location>
</feature>
<evidence type="ECO:0000259" key="3">
    <source>
        <dbReference type="PROSITE" id="PS50085"/>
    </source>
</evidence>
<dbReference type="eggNOG" id="KOG3687">
    <property type="taxonomic scope" value="Eukaryota"/>
</dbReference>
<accession>A0A058ZD52</accession>
<dbReference type="PROSITE" id="PS50085">
    <property type="entry name" value="RAPGAP"/>
    <property type="match status" value="1"/>
</dbReference>
<dbReference type="PANTHER" id="PTHR10063">
    <property type="entry name" value="TUBERIN"/>
    <property type="match status" value="1"/>
</dbReference>
<feature type="compositionally biased region" description="Low complexity" evidence="2">
    <location>
        <begin position="13"/>
        <end position="36"/>
    </location>
</feature>
<dbReference type="GO" id="GO:0005634">
    <property type="term" value="C:nucleus"/>
    <property type="evidence" value="ECO:0007669"/>
    <property type="project" value="InterPro"/>
</dbReference>
<feature type="compositionally biased region" description="Low complexity" evidence="2">
    <location>
        <begin position="1340"/>
        <end position="1374"/>
    </location>
</feature>
<dbReference type="RefSeq" id="XP_009493892.1">
    <property type="nucleotide sequence ID" value="XM_009495617.1"/>
</dbReference>
<gene>
    <name evidence="4" type="ORF">H696_01710</name>
</gene>
<dbReference type="Gene3D" id="3.40.50.11210">
    <property type="entry name" value="Rap/Ran-GAP"/>
    <property type="match status" value="2"/>
</dbReference>
<proteinExistence type="predicted"/>
<dbReference type="Pfam" id="PF11864">
    <property type="entry name" value="DUF3384"/>
    <property type="match status" value="1"/>
</dbReference>
<dbReference type="InterPro" id="IPR027107">
    <property type="entry name" value="Tuberin/Ral-act_asu"/>
</dbReference>
<reference evidence="4" key="1">
    <citation type="submission" date="2013-04" db="EMBL/GenBank/DDBJ databases">
        <title>The Genome Sequence of Fonticula alba ATCC 38817.</title>
        <authorList>
            <consortium name="The Broad Institute Genomics Platform"/>
            <person name="Russ C."/>
            <person name="Cuomo C."/>
            <person name="Burger G."/>
            <person name="Gray M.W."/>
            <person name="Holland P.W.H."/>
            <person name="King N."/>
            <person name="Lang F.B.F."/>
            <person name="Roger A.J."/>
            <person name="Ruiz-Trillo I."/>
            <person name="Brown M."/>
            <person name="Walker B."/>
            <person name="Young S."/>
            <person name="Zeng Q."/>
            <person name="Gargeya S."/>
            <person name="Fitzgerald M."/>
            <person name="Haas B."/>
            <person name="Abouelleil A."/>
            <person name="Allen A.W."/>
            <person name="Alvarado L."/>
            <person name="Arachchi H.M."/>
            <person name="Berlin A.M."/>
            <person name="Chapman S.B."/>
            <person name="Gainer-Dewar J."/>
            <person name="Goldberg J."/>
            <person name="Griggs A."/>
            <person name="Gujja S."/>
            <person name="Hansen M."/>
            <person name="Howarth C."/>
            <person name="Imamovic A."/>
            <person name="Ireland A."/>
            <person name="Larimer J."/>
            <person name="McCowan C."/>
            <person name="Murphy C."/>
            <person name="Pearson M."/>
            <person name="Poon T.W."/>
            <person name="Priest M."/>
            <person name="Roberts A."/>
            <person name="Saif S."/>
            <person name="Shea T."/>
            <person name="Sisk P."/>
            <person name="Sykes S."/>
            <person name="Wortman J."/>
            <person name="Nusbaum C."/>
            <person name="Birren B."/>
        </authorList>
    </citation>
    <scope>NUCLEOTIDE SEQUENCE [LARGE SCALE GENOMIC DNA]</scope>
    <source>
        <strain evidence="4">ATCC 38817</strain>
    </source>
</reference>
<keyword evidence="1" id="KW-0343">GTPase activation</keyword>
<dbReference type="GeneID" id="20526435"/>
<dbReference type="GO" id="GO:0005737">
    <property type="term" value="C:cytoplasm"/>
    <property type="evidence" value="ECO:0007669"/>
    <property type="project" value="TreeGrafter"/>
</dbReference>
<evidence type="ECO:0000313" key="5">
    <source>
        <dbReference type="Proteomes" id="UP000030693"/>
    </source>
</evidence>
<evidence type="ECO:0000256" key="2">
    <source>
        <dbReference type="SAM" id="MobiDB-lite"/>
    </source>
</evidence>
<feature type="region of interest" description="Disordered" evidence="2">
    <location>
        <begin position="2593"/>
        <end position="2656"/>
    </location>
</feature>
<feature type="region of interest" description="Disordered" evidence="2">
    <location>
        <begin position="2386"/>
        <end position="2452"/>
    </location>
</feature>